<keyword evidence="1" id="KW-1133">Transmembrane helix</keyword>
<protein>
    <submittedName>
        <fullName evidence="2">Uncharacterized protein</fullName>
    </submittedName>
</protein>
<keyword evidence="1" id="KW-0472">Membrane</keyword>
<feature type="transmembrane region" description="Helical" evidence="1">
    <location>
        <begin position="98"/>
        <end position="117"/>
    </location>
</feature>
<evidence type="ECO:0000256" key="1">
    <source>
        <dbReference type="SAM" id="Phobius"/>
    </source>
</evidence>
<gene>
    <name evidence="2" type="ORF">BCF44_105141</name>
</gene>
<keyword evidence="3" id="KW-1185">Reference proteome</keyword>
<evidence type="ECO:0000313" key="3">
    <source>
        <dbReference type="Proteomes" id="UP000256269"/>
    </source>
</evidence>
<keyword evidence="1" id="KW-0812">Transmembrane</keyword>
<feature type="transmembrane region" description="Helical" evidence="1">
    <location>
        <begin position="123"/>
        <end position="144"/>
    </location>
</feature>
<dbReference type="EMBL" id="QUNO01000005">
    <property type="protein sequence ID" value="REH48283.1"/>
    <property type="molecule type" value="Genomic_DNA"/>
</dbReference>
<evidence type="ECO:0000313" key="2">
    <source>
        <dbReference type="EMBL" id="REH48283.1"/>
    </source>
</evidence>
<feature type="transmembrane region" description="Helical" evidence="1">
    <location>
        <begin position="57"/>
        <end position="77"/>
    </location>
</feature>
<comment type="caution">
    <text evidence="2">The sequence shown here is derived from an EMBL/GenBank/DDBJ whole genome shotgun (WGS) entry which is preliminary data.</text>
</comment>
<dbReference type="Proteomes" id="UP000256269">
    <property type="component" value="Unassembled WGS sequence"/>
</dbReference>
<proteinExistence type="predicted"/>
<accession>A0A3E0HP43</accession>
<organism evidence="2 3">
    <name type="scientific">Kutzneria buriramensis</name>
    <dbReference type="NCBI Taxonomy" id="1045776"/>
    <lineage>
        <taxon>Bacteria</taxon>
        <taxon>Bacillati</taxon>
        <taxon>Actinomycetota</taxon>
        <taxon>Actinomycetes</taxon>
        <taxon>Pseudonocardiales</taxon>
        <taxon>Pseudonocardiaceae</taxon>
        <taxon>Kutzneria</taxon>
    </lineage>
</organism>
<sequence>MTDDARQALDEVTRQRQAMAARVRLPWWHPVLITVCWAVLMVSGFPAHDYQLLGLPGLPYSFLAGVGLLALMVMFHFRSALDQGPGFPTYPAWKQHRGPAVGVIIASVVVELVLYLVDSTSTAVFPAAIVFAVLSGAAIATMTYRINAGIRQNIRDGVVGSDQQR</sequence>
<name>A0A3E0HP43_9PSEU</name>
<feature type="transmembrane region" description="Helical" evidence="1">
    <location>
        <begin position="25"/>
        <end position="45"/>
    </location>
</feature>
<dbReference type="OrthoDB" id="3297538at2"/>
<reference evidence="2 3" key="1">
    <citation type="submission" date="2018-08" db="EMBL/GenBank/DDBJ databases">
        <title>Genomic Encyclopedia of Archaeal and Bacterial Type Strains, Phase II (KMG-II): from individual species to whole genera.</title>
        <authorList>
            <person name="Goeker M."/>
        </authorList>
    </citation>
    <scope>NUCLEOTIDE SEQUENCE [LARGE SCALE GENOMIC DNA]</scope>
    <source>
        <strain evidence="2 3">DSM 45791</strain>
    </source>
</reference>
<dbReference type="AlphaFoldDB" id="A0A3E0HP43"/>
<dbReference type="RefSeq" id="WP_116175075.1">
    <property type="nucleotide sequence ID" value="NZ_CP144375.1"/>
</dbReference>